<sequence length="195" mass="21170">MAADEVVPHIGIRSLAGMVRLGMTRAEVQPLLDQDRDIRVDFRGDPPVVAFVESPKHWGSFEGIDLFEAGADEVIAEIAERLGLAPEVYRPGRHSYYFPDLRMGLWRSCVSDEDGDQGFTFDSVSVHAPGYYDPTGLAFIRHQGGLPPEQRHAEPGAAPDTARCIVTHRSSGHGGAGELIVRLPEVDADGRGPTA</sequence>
<dbReference type="RefSeq" id="WP_109570743.1">
    <property type="nucleotide sequence ID" value="NZ_CP025958.1"/>
</dbReference>
<gene>
    <name evidence="1" type="ORF">C1280_01775</name>
</gene>
<proteinExistence type="predicted"/>
<dbReference type="Proteomes" id="UP000245802">
    <property type="component" value="Chromosome"/>
</dbReference>
<organism evidence="1 2">
    <name type="scientific">Gemmata obscuriglobus</name>
    <dbReference type="NCBI Taxonomy" id="114"/>
    <lineage>
        <taxon>Bacteria</taxon>
        <taxon>Pseudomonadati</taxon>
        <taxon>Planctomycetota</taxon>
        <taxon>Planctomycetia</taxon>
        <taxon>Gemmatales</taxon>
        <taxon>Gemmataceae</taxon>
        <taxon>Gemmata</taxon>
    </lineage>
</organism>
<dbReference type="KEGG" id="gog:C1280_01775"/>
<evidence type="ECO:0000313" key="1">
    <source>
        <dbReference type="EMBL" id="AWM35870.1"/>
    </source>
</evidence>
<dbReference type="OrthoDB" id="8604635at2"/>
<dbReference type="AlphaFoldDB" id="A0A2Z3H4F2"/>
<protein>
    <submittedName>
        <fullName evidence="1">Uncharacterized protein</fullName>
    </submittedName>
</protein>
<keyword evidence="2" id="KW-1185">Reference proteome</keyword>
<name>A0A2Z3H4F2_9BACT</name>
<reference evidence="1 2" key="1">
    <citation type="submission" date="2018-01" db="EMBL/GenBank/DDBJ databases">
        <title>G. obscuriglobus.</title>
        <authorList>
            <person name="Franke J."/>
            <person name="Blomberg W."/>
            <person name="Selmecki A."/>
        </authorList>
    </citation>
    <scope>NUCLEOTIDE SEQUENCE [LARGE SCALE GENOMIC DNA]</scope>
    <source>
        <strain evidence="1 2">DSM 5831</strain>
    </source>
</reference>
<evidence type="ECO:0000313" key="2">
    <source>
        <dbReference type="Proteomes" id="UP000245802"/>
    </source>
</evidence>
<dbReference type="EMBL" id="CP025958">
    <property type="protein sequence ID" value="AWM35870.1"/>
    <property type="molecule type" value="Genomic_DNA"/>
</dbReference>
<accession>A0A2Z3H4F2</accession>